<organism evidence="3 4">
    <name type="scientific">Flammeovirga yaeyamensis</name>
    <dbReference type="NCBI Taxonomy" id="367791"/>
    <lineage>
        <taxon>Bacteria</taxon>
        <taxon>Pseudomonadati</taxon>
        <taxon>Bacteroidota</taxon>
        <taxon>Cytophagia</taxon>
        <taxon>Cytophagales</taxon>
        <taxon>Flammeovirgaceae</taxon>
        <taxon>Flammeovirga</taxon>
    </lineage>
</organism>
<evidence type="ECO:0000256" key="1">
    <source>
        <dbReference type="ARBA" id="ARBA00009981"/>
    </source>
</evidence>
<comment type="similarity">
    <text evidence="1 2">Belongs to the phD/YefM antitoxin family.</text>
</comment>
<protein>
    <recommendedName>
        <fullName evidence="2">Antitoxin</fullName>
    </recommendedName>
</protein>
<gene>
    <name evidence="3" type="ORF">KMW28_23270</name>
</gene>
<dbReference type="EMBL" id="CP076133">
    <property type="protein sequence ID" value="QWG05345.1"/>
    <property type="molecule type" value="Genomic_DNA"/>
</dbReference>
<comment type="function">
    <text evidence="2">Antitoxin component of a type II toxin-antitoxin (TA) system.</text>
</comment>
<accession>A0AAX1NF06</accession>
<dbReference type="InterPro" id="IPR051405">
    <property type="entry name" value="phD/YefM_antitoxin"/>
</dbReference>
<dbReference type="Proteomes" id="UP000678679">
    <property type="component" value="Chromosome 2"/>
</dbReference>
<evidence type="ECO:0000313" key="3">
    <source>
        <dbReference type="EMBL" id="QWG05345.1"/>
    </source>
</evidence>
<reference evidence="3 4" key="1">
    <citation type="submission" date="2021-05" db="EMBL/GenBank/DDBJ databases">
        <title>Comparative genomic studies on the polysaccharide-degrading batcterial strains of the Flammeovirga genus.</title>
        <authorList>
            <person name="Zewei F."/>
            <person name="Zheng Z."/>
            <person name="Yu L."/>
            <person name="Ruyue G."/>
            <person name="Yanhong M."/>
            <person name="Yuanyuan C."/>
            <person name="Jingyan G."/>
            <person name="Wenjun H."/>
        </authorList>
    </citation>
    <scope>NUCLEOTIDE SEQUENCE [LARGE SCALE GENOMIC DNA]</scope>
    <source>
        <strain evidence="3 4">NBRC:100898</strain>
    </source>
</reference>
<dbReference type="KEGG" id="fya:KMW28_23270"/>
<keyword evidence="4" id="KW-1185">Reference proteome</keyword>
<proteinExistence type="inferred from homology"/>
<dbReference type="SUPFAM" id="SSF143120">
    <property type="entry name" value="YefM-like"/>
    <property type="match status" value="1"/>
</dbReference>
<dbReference type="InterPro" id="IPR006442">
    <property type="entry name" value="Antitoxin_Phd/YefM"/>
</dbReference>
<dbReference type="AlphaFoldDB" id="A0AAX1NF06"/>
<dbReference type="Pfam" id="PF02604">
    <property type="entry name" value="PhdYeFM_antitox"/>
    <property type="match status" value="1"/>
</dbReference>
<sequence length="85" mass="9727">MLVTSLSNFKKNTKSLLKSVKSNFEELIITTKEANYVVIEQNEYNALMETLYLMKDKEMMEALNSKDDKSTKYDSIGDAFEDLGS</sequence>
<dbReference type="InterPro" id="IPR036165">
    <property type="entry name" value="YefM-like_sf"/>
</dbReference>
<dbReference type="Gene3D" id="3.40.1620.10">
    <property type="entry name" value="YefM-like domain"/>
    <property type="match status" value="1"/>
</dbReference>
<dbReference type="PANTHER" id="PTHR33713">
    <property type="entry name" value="ANTITOXIN YAFN-RELATED"/>
    <property type="match status" value="1"/>
</dbReference>
<dbReference type="RefSeq" id="WP_169661997.1">
    <property type="nucleotide sequence ID" value="NZ_CP076133.1"/>
</dbReference>
<evidence type="ECO:0000313" key="4">
    <source>
        <dbReference type="Proteomes" id="UP000678679"/>
    </source>
</evidence>
<dbReference type="PANTHER" id="PTHR33713:SF6">
    <property type="entry name" value="ANTITOXIN YEFM"/>
    <property type="match status" value="1"/>
</dbReference>
<evidence type="ECO:0000256" key="2">
    <source>
        <dbReference type="RuleBase" id="RU362080"/>
    </source>
</evidence>
<name>A0AAX1NF06_9BACT</name>